<gene>
    <name evidence="5" type="ORF">NW766_007700</name>
</gene>
<dbReference type="InterPro" id="IPR036291">
    <property type="entry name" value="NAD(P)-bd_dom_sf"/>
</dbReference>
<dbReference type="Pfam" id="PF05368">
    <property type="entry name" value="NmrA"/>
    <property type="match status" value="1"/>
</dbReference>
<comment type="caution">
    <text evidence="5">The sequence shown here is derived from an EMBL/GenBank/DDBJ whole genome shotgun (WGS) entry which is preliminary data.</text>
</comment>
<evidence type="ECO:0000259" key="4">
    <source>
        <dbReference type="Pfam" id="PF05368"/>
    </source>
</evidence>
<dbReference type="SUPFAM" id="SSF51735">
    <property type="entry name" value="NAD(P)-binding Rossmann-fold domains"/>
    <property type="match status" value="1"/>
</dbReference>
<dbReference type="PANTHER" id="PTHR47706">
    <property type="entry name" value="NMRA-LIKE FAMILY PROTEIN"/>
    <property type="match status" value="1"/>
</dbReference>
<evidence type="ECO:0000313" key="6">
    <source>
        <dbReference type="Proteomes" id="UP001152130"/>
    </source>
</evidence>
<dbReference type="Proteomes" id="UP001152130">
    <property type="component" value="Unassembled WGS sequence"/>
</dbReference>
<dbReference type="AlphaFoldDB" id="A0A9W8PLU0"/>
<dbReference type="InterPro" id="IPR008030">
    <property type="entry name" value="NmrA-like"/>
</dbReference>
<dbReference type="GO" id="GO:0016491">
    <property type="term" value="F:oxidoreductase activity"/>
    <property type="evidence" value="ECO:0007669"/>
    <property type="project" value="UniProtKB-KW"/>
</dbReference>
<reference evidence="5" key="1">
    <citation type="submission" date="2022-10" db="EMBL/GenBank/DDBJ databases">
        <title>Fusarium specimens isolated from Avocado Roots.</title>
        <authorList>
            <person name="Stajich J."/>
            <person name="Roper C."/>
            <person name="Heimlech-Rivalta G."/>
        </authorList>
    </citation>
    <scope>NUCLEOTIDE SEQUENCE</scope>
    <source>
        <strain evidence="5">CF00143</strain>
    </source>
</reference>
<evidence type="ECO:0000313" key="5">
    <source>
        <dbReference type="EMBL" id="KAJ4011068.1"/>
    </source>
</evidence>
<dbReference type="EMBL" id="JAPDHF010000011">
    <property type="protein sequence ID" value="KAJ4011068.1"/>
    <property type="molecule type" value="Genomic_DNA"/>
</dbReference>
<proteinExistence type="inferred from homology"/>
<keyword evidence="6" id="KW-1185">Reference proteome</keyword>
<name>A0A9W8PLU0_9HYPO</name>
<dbReference type="PANTHER" id="PTHR47706:SF4">
    <property type="entry name" value="NMRA-LIKE DOMAIN-CONTAINING PROTEIN"/>
    <property type="match status" value="1"/>
</dbReference>
<dbReference type="Gene3D" id="3.90.25.10">
    <property type="entry name" value="UDP-galactose 4-epimerase, domain 1"/>
    <property type="match status" value="1"/>
</dbReference>
<dbReference type="Gene3D" id="3.40.50.720">
    <property type="entry name" value="NAD(P)-binding Rossmann-like Domain"/>
    <property type="match status" value="1"/>
</dbReference>
<comment type="similarity">
    <text evidence="1">Belongs to the NmrA-type oxidoreductase family. Isoflavone reductase subfamily.</text>
</comment>
<dbReference type="InterPro" id="IPR051609">
    <property type="entry name" value="NmrA/Isoflavone_reductase-like"/>
</dbReference>
<evidence type="ECO:0000256" key="2">
    <source>
        <dbReference type="ARBA" id="ARBA00022857"/>
    </source>
</evidence>
<keyword evidence="2" id="KW-0521">NADP</keyword>
<sequence length="308" mass="34665">MKVVAVAGGTGSVGSTIVDGLVEYGKHKVYALSRKERSPQGAVNYLKVDYNDPDAITKAFEEVGVNILICAISVVSPGTNQAQKNHIQAAERSKTTERFVISSFDMLHVKEDIELSPLSRYTFEAIEDLEITNLEYTRIANGWFLDYYGMPHWKCNLEPWINIVNMESKWAVIPADGNIQASFLTSQDMSRFVARLMDLDKWDKISAIRANTLSFNELIEAAEKARSIKFEVAVDSLEKLKSGRISFFPDYPKIGFGDGDEAFFAMIHYQAGIGRYLVPRELTPLDDKFPDLKVTTPLEVMETAWKDK</sequence>
<accession>A0A9W8PLU0</accession>
<keyword evidence="3" id="KW-0560">Oxidoreductase</keyword>
<dbReference type="OrthoDB" id="419598at2759"/>
<protein>
    <recommendedName>
        <fullName evidence="4">NmrA-like domain-containing protein</fullName>
    </recommendedName>
</protein>
<evidence type="ECO:0000256" key="1">
    <source>
        <dbReference type="ARBA" id="ARBA00005725"/>
    </source>
</evidence>
<feature type="domain" description="NmrA-like" evidence="4">
    <location>
        <begin position="2"/>
        <end position="227"/>
    </location>
</feature>
<evidence type="ECO:0000256" key="3">
    <source>
        <dbReference type="ARBA" id="ARBA00023002"/>
    </source>
</evidence>
<organism evidence="5 6">
    <name type="scientific">Fusarium irregulare</name>
    <dbReference type="NCBI Taxonomy" id="2494466"/>
    <lineage>
        <taxon>Eukaryota</taxon>
        <taxon>Fungi</taxon>
        <taxon>Dikarya</taxon>
        <taxon>Ascomycota</taxon>
        <taxon>Pezizomycotina</taxon>
        <taxon>Sordariomycetes</taxon>
        <taxon>Hypocreomycetidae</taxon>
        <taxon>Hypocreales</taxon>
        <taxon>Nectriaceae</taxon>
        <taxon>Fusarium</taxon>
        <taxon>Fusarium incarnatum-equiseti species complex</taxon>
    </lineage>
</organism>